<dbReference type="Gene3D" id="1.10.287.110">
    <property type="entry name" value="DnaJ domain"/>
    <property type="match status" value="1"/>
</dbReference>
<dbReference type="Pfam" id="PF00226">
    <property type="entry name" value="DnaJ"/>
    <property type="match status" value="1"/>
</dbReference>
<dbReference type="NCBIfam" id="NF008035">
    <property type="entry name" value="PRK10767.1"/>
    <property type="match status" value="1"/>
</dbReference>
<dbReference type="PROSITE" id="PS50076">
    <property type="entry name" value="DNAJ_2"/>
    <property type="match status" value="1"/>
</dbReference>
<keyword evidence="5" id="KW-0143">Chaperone</keyword>
<keyword evidence="4 6" id="KW-0862">Zinc</keyword>
<dbReference type="GO" id="GO:0042026">
    <property type="term" value="P:protein refolding"/>
    <property type="evidence" value="ECO:0007669"/>
    <property type="project" value="TreeGrafter"/>
</dbReference>
<dbReference type="SUPFAM" id="SSF46565">
    <property type="entry name" value="Chaperone J-domain"/>
    <property type="match status" value="1"/>
</dbReference>
<dbReference type="FunFam" id="2.60.260.20:FF:000005">
    <property type="entry name" value="Chaperone protein dnaJ 1, mitochondrial"/>
    <property type="match status" value="1"/>
</dbReference>
<name>A0A5B9MP28_CYMEN</name>
<evidence type="ECO:0000256" key="2">
    <source>
        <dbReference type="ARBA" id="ARBA00022737"/>
    </source>
</evidence>
<dbReference type="InterPro" id="IPR002939">
    <property type="entry name" value="DnaJ_C"/>
</dbReference>
<dbReference type="CDD" id="cd10719">
    <property type="entry name" value="DnaJ_zf"/>
    <property type="match status" value="1"/>
</dbReference>
<sequence>MRLLGAHLAVCLARRSLRSIISGESPNGAASLWASARWHIAGICTTSRILADMNQKTGKSAIGNCGAILFDNCFQKRYFHGTQVVSARDYYDVLGVSKGASASDIKKAYYGLAKKLHPDTNKEDPDAEKKFQEVQRAYEVLKDDEKRSLYDQVGPDAFEQAASGGGPGGPFGGAGFGSPFDDFFSGGGMNDFFKNIFRDREFGGQDVKVSLEISFMEAVHGCAKTLTFQTSVPCEACGGSGVPPGTRPETCRTCKGMGMIFMQSGPFRMQTTCSKCGGSGKTVKNLCQSCKGNKVLRGTKSVKLDVMPGVDDDDTIRVYGSGGADPEGNKPGDVYVTIKVRPDPVFRREKSDIHVDAVLNITQAILGGTIHVPTLTGDVVLKVRPGTQPGQKVVLKGKGMKTRNSTFYGDQYVHFNVTIPVNLTERQRLLIEEFAREEQREFKGSAAAAAEASG</sequence>
<accession>A0A5B9MP28</accession>
<dbReference type="InterPro" id="IPR036869">
    <property type="entry name" value="J_dom_sf"/>
</dbReference>
<dbReference type="CDD" id="cd10747">
    <property type="entry name" value="DnaJ_C"/>
    <property type="match status" value="1"/>
</dbReference>
<dbReference type="SMART" id="SM00271">
    <property type="entry name" value="DnaJ"/>
    <property type="match status" value="1"/>
</dbReference>
<evidence type="ECO:0000256" key="3">
    <source>
        <dbReference type="ARBA" id="ARBA00022771"/>
    </source>
</evidence>
<keyword evidence="2" id="KW-0677">Repeat</keyword>
<dbReference type="InterPro" id="IPR008971">
    <property type="entry name" value="HSP40/DnaJ_pept-bd"/>
</dbReference>
<dbReference type="PANTHER" id="PTHR43096:SF52">
    <property type="entry name" value="DNAJ HOMOLOG 1, MITOCHONDRIAL-RELATED"/>
    <property type="match status" value="1"/>
</dbReference>
<dbReference type="InterPro" id="IPR018253">
    <property type="entry name" value="DnaJ_domain_CS"/>
</dbReference>
<dbReference type="PROSITE" id="PS00636">
    <property type="entry name" value="DNAJ_1"/>
    <property type="match status" value="1"/>
</dbReference>
<evidence type="ECO:0000259" key="7">
    <source>
        <dbReference type="PROSITE" id="PS50076"/>
    </source>
</evidence>
<dbReference type="CDD" id="cd06257">
    <property type="entry name" value="DnaJ"/>
    <property type="match status" value="1"/>
</dbReference>
<keyword evidence="3 6" id="KW-0863">Zinc-finger</keyword>
<dbReference type="SUPFAM" id="SSF57938">
    <property type="entry name" value="DnaJ/Hsp40 cysteine-rich domain"/>
    <property type="match status" value="1"/>
</dbReference>
<evidence type="ECO:0000259" key="8">
    <source>
        <dbReference type="PROSITE" id="PS51188"/>
    </source>
</evidence>
<dbReference type="AlphaFoldDB" id="A0A5B9MP28"/>
<dbReference type="GO" id="GO:0009408">
    <property type="term" value="P:response to heat"/>
    <property type="evidence" value="ECO:0007669"/>
    <property type="project" value="InterPro"/>
</dbReference>
<dbReference type="PANTHER" id="PTHR43096">
    <property type="entry name" value="DNAJ HOMOLOG 1, MITOCHONDRIAL-RELATED"/>
    <property type="match status" value="1"/>
</dbReference>
<dbReference type="GO" id="GO:0008270">
    <property type="term" value="F:zinc ion binding"/>
    <property type="evidence" value="ECO:0007669"/>
    <property type="project" value="UniProtKB-KW"/>
</dbReference>
<dbReference type="FunFam" id="2.10.230.10:FF:000002">
    <property type="entry name" value="Molecular chaperone DnaJ"/>
    <property type="match status" value="1"/>
</dbReference>
<dbReference type="HAMAP" id="MF_01152">
    <property type="entry name" value="DnaJ"/>
    <property type="match status" value="1"/>
</dbReference>
<dbReference type="Pfam" id="PF01556">
    <property type="entry name" value="DnaJ_C"/>
    <property type="match status" value="1"/>
</dbReference>
<dbReference type="Pfam" id="PF00684">
    <property type="entry name" value="DnaJ_CXXCXGXG"/>
    <property type="match status" value="1"/>
</dbReference>
<dbReference type="GO" id="GO:0005783">
    <property type="term" value="C:endoplasmic reticulum"/>
    <property type="evidence" value="ECO:0007669"/>
    <property type="project" value="UniProtKB-ARBA"/>
</dbReference>
<dbReference type="EMBL" id="MK470624">
    <property type="protein sequence ID" value="QEG03101.1"/>
    <property type="molecule type" value="mRNA"/>
</dbReference>
<dbReference type="InterPro" id="IPR001305">
    <property type="entry name" value="HSP_DnaJ_Cys-rich_dom"/>
</dbReference>
<dbReference type="GO" id="GO:0051082">
    <property type="term" value="F:unfolded protein binding"/>
    <property type="evidence" value="ECO:0007669"/>
    <property type="project" value="InterPro"/>
</dbReference>
<dbReference type="Gene3D" id="2.10.230.10">
    <property type="entry name" value="Heat shock protein DnaJ, cysteine-rich domain"/>
    <property type="match status" value="1"/>
</dbReference>
<protein>
    <submittedName>
        <fullName evidence="9">Mitochondrial chaperone protein DnaJ GFA2 isoform X1</fullName>
    </submittedName>
</protein>
<dbReference type="PRINTS" id="PR00625">
    <property type="entry name" value="JDOMAIN"/>
</dbReference>
<dbReference type="InterPro" id="IPR036410">
    <property type="entry name" value="HSP_DnaJ_Cys-rich_dom_sf"/>
</dbReference>
<dbReference type="GO" id="GO:0031072">
    <property type="term" value="F:heat shock protein binding"/>
    <property type="evidence" value="ECO:0007669"/>
    <property type="project" value="InterPro"/>
</dbReference>
<evidence type="ECO:0000256" key="4">
    <source>
        <dbReference type="ARBA" id="ARBA00022833"/>
    </source>
</evidence>
<dbReference type="PROSITE" id="PS51188">
    <property type="entry name" value="ZF_CR"/>
    <property type="match status" value="1"/>
</dbReference>
<dbReference type="InterPro" id="IPR001623">
    <property type="entry name" value="DnaJ_domain"/>
</dbReference>
<feature type="domain" description="J" evidence="7">
    <location>
        <begin position="89"/>
        <end position="154"/>
    </location>
</feature>
<evidence type="ECO:0000256" key="1">
    <source>
        <dbReference type="ARBA" id="ARBA00022723"/>
    </source>
</evidence>
<dbReference type="NCBIfam" id="TIGR02349">
    <property type="entry name" value="DnaJ_bact"/>
    <property type="match status" value="1"/>
</dbReference>
<organism evidence="9">
    <name type="scientific">Cymbidium ensifolium</name>
    <name type="common">Orchid</name>
    <name type="synonym">Epidendrum ensifolium</name>
    <dbReference type="NCBI Taxonomy" id="78740"/>
    <lineage>
        <taxon>Eukaryota</taxon>
        <taxon>Viridiplantae</taxon>
        <taxon>Streptophyta</taxon>
        <taxon>Embryophyta</taxon>
        <taxon>Tracheophyta</taxon>
        <taxon>Spermatophyta</taxon>
        <taxon>Magnoliopsida</taxon>
        <taxon>Liliopsida</taxon>
        <taxon>Asparagales</taxon>
        <taxon>Orchidaceae</taxon>
        <taxon>Epidendroideae</taxon>
        <taxon>Cymbidieae</taxon>
        <taxon>Cymbidiinae</taxon>
        <taxon>Cymbidium</taxon>
    </lineage>
</organism>
<evidence type="ECO:0000256" key="5">
    <source>
        <dbReference type="ARBA" id="ARBA00023186"/>
    </source>
</evidence>
<dbReference type="SUPFAM" id="SSF49493">
    <property type="entry name" value="HSP40/DnaJ peptide-binding domain"/>
    <property type="match status" value="2"/>
</dbReference>
<feature type="zinc finger region" description="CR-type" evidence="6">
    <location>
        <begin position="221"/>
        <end position="299"/>
    </location>
</feature>
<proteinExistence type="evidence at transcript level"/>
<dbReference type="FunFam" id="1.10.287.110:FF:000058">
    <property type="entry name" value="Chaperone protein dnaJ GFA2, mitochondrial"/>
    <property type="match status" value="1"/>
</dbReference>
<evidence type="ECO:0000256" key="6">
    <source>
        <dbReference type="PROSITE-ProRule" id="PRU00546"/>
    </source>
</evidence>
<keyword evidence="1 6" id="KW-0479">Metal-binding</keyword>
<evidence type="ECO:0000313" key="9">
    <source>
        <dbReference type="EMBL" id="QEG03101.1"/>
    </source>
</evidence>
<dbReference type="GO" id="GO:0005524">
    <property type="term" value="F:ATP binding"/>
    <property type="evidence" value="ECO:0007669"/>
    <property type="project" value="InterPro"/>
</dbReference>
<dbReference type="InterPro" id="IPR012724">
    <property type="entry name" value="DnaJ"/>
</dbReference>
<dbReference type="Gene3D" id="2.60.260.20">
    <property type="entry name" value="Urease metallochaperone UreE, N-terminal domain"/>
    <property type="match status" value="2"/>
</dbReference>
<reference evidence="9" key="1">
    <citation type="journal article" date="2015" name="PLoS ONE">
        <title>Digital Gene Expression Analysis Based on De Novo Transcriptome Assembly Reveals New Genes Associated with Floral Organ Differentiation of the Orchid Plant Cymbidium ensifolium.</title>
        <authorList>
            <person name="Yang F."/>
            <person name="Zhu G."/>
        </authorList>
    </citation>
    <scope>NUCLEOTIDE SEQUENCE</scope>
</reference>
<feature type="domain" description="CR-type" evidence="8">
    <location>
        <begin position="221"/>
        <end position="299"/>
    </location>
</feature>